<dbReference type="InterPro" id="IPR036653">
    <property type="entry name" value="CinA-like_C"/>
</dbReference>
<feature type="domain" description="CinA C-terminal" evidence="1">
    <location>
        <begin position="2"/>
        <end position="148"/>
    </location>
</feature>
<evidence type="ECO:0000313" key="2">
    <source>
        <dbReference type="EMBL" id="MSS01391.1"/>
    </source>
</evidence>
<dbReference type="Pfam" id="PF02464">
    <property type="entry name" value="CinA"/>
    <property type="match status" value="1"/>
</dbReference>
<dbReference type="RefSeq" id="WP_154459923.1">
    <property type="nucleotide sequence ID" value="NZ_JAQYTQ010000077.1"/>
</dbReference>
<keyword evidence="3" id="KW-1185">Reference proteome</keyword>
<evidence type="ECO:0000313" key="3">
    <source>
        <dbReference type="Proteomes" id="UP000470082"/>
    </source>
</evidence>
<sequence>MKEKLVKTLIERKLTISCCESLSAGLCMATLASVPGASQVLKGGFVTYQTQMKEDLVHVDKKIIEQYGVVSKECAHDMALHTKELTQSDIALSFTGNAGPSAMENKPAGLVYCALAYKDRVDVFEFQLKMERNQLRETIVDLMIERVIALLEME</sequence>
<reference evidence="2 3" key="1">
    <citation type="submission" date="2019-08" db="EMBL/GenBank/DDBJ databases">
        <title>In-depth cultivation of the pig gut microbiome towards novel bacterial diversity and tailored functional studies.</title>
        <authorList>
            <person name="Wylensek D."/>
            <person name="Hitch T.C.A."/>
            <person name="Clavel T."/>
        </authorList>
    </citation>
    <scope>NUCLEOTIDE SEQUENCE [LARGE SCALE GENOMIC DNA]</scope>
    <source>
        <strain evidence="2 3">LKV-178-WT-2G</strain>
    </source>
</reference>
<dbReference type="SUPFAM" id="SSF142433">
    <property type="entry name" value="CinA-like"/>
    <property type="match status" value="1"/>
</dbReference>
<proteinExistence type="predicted"/>
<dbReference type="InterPro" id="IPR008136">
    <property type="entry name" value="CinA_C"/>
</dbReference>
<comment type="caution">
    <text evidence="2">The sequence shown here is derived from an EMBL/GenBank/DDBJ whole genome shotgun (WGS) entry which is preliminary data.</text>
</comment>
<evidence type="ECO:0000259" key="1">
    <source>
        <dbReference type="Pfam" id="PF02464"/>
    </source>
</evidence>
<accession>A0A7X2N2T2</accession>
<dbReference type="AlphaFoldDB" id="A0A7X2N2T2"/>
<dbReference type="NCBIfam" id="TIGR00199">
    <property type="entry name" value="PncC_domain"/>
    <property type="match status" value="1"/>
</dbReference>
<name>A0A7X2N2T2_9FIRM</name>
<protein>
    <submittedName>
        <fullName evidence="2">CinA family protein</fullName>
    </submittedName>
</protein>
<dbReference type="Gene3D" id="3.90.950.20">
    <property type="entry name" value="CinA-like"/>
    <property type="match status" value="1"/>
</dbReference>
<organism evidence="2 3">
    <name type="scientific">Floccifex porci</name>
    <dbReference type="NCBI Taxonomy" id="2606629"/>
    <lineage>
        <taxon>Bacteria</taxon>
        <taxon>Bacillati</taxon>
        <taxon>Bacillota</taxon>
        <taxon>Erysipelotrichia</taxon>
        <taxon>Erysipelotrichales</taxon>
        <taxon>Erysipelotrichaceae</taxon>
        <taxon>Floccifex</taxon>
    </lineage>
</organism>
<dbReference type="EMBL" id="VUMM01000006">
    <property type="protein sequence ID" value="MSS01391.1"/>
    <property type="molecule type" value="Genomic_DNA"/>
</dbReference>
<gene>
    <name evidence="2" type="ORF">FYJ50_04615</name>
</gene>
<dbReference type="Proteomes" id="UP000470082">
    <property type="component" value="Unassembled WGS sequence"/>
</dbReference>